<proteinExistence type="inferred from homology"/>
<dbReference type="Pfam" id="PF01593">
    <property type="entry name" value="Amino_oxidase"/>
    <property type="match status" value="2"/>
</dbReference>
<dbReference type="PANTHER" id="PTHR43563:SF1">
    <property type="entry name" value="AMINE OXIDASE [FLAVIN-CONTAINING] B"/>
    <property type="match status" value="1"/>
</dbReference>
<sequence>MKTDILIIGAGLTGLLLTHKLKKKGVSLKVIEARNRIGGRIHTINSQQQTPIEMGATWLGKQHKELMHTLEDLDISVFEQYMKGIALFEPLSTAPPQQIELPSNQEASYRIQGGTSTLIDTLANSLESNELILNKKIVSISYNKQNQFTVRSDNHEEFESKYVISTLPPFLLINSIQFDPQLPESVNAIASKTHTWMEDSIKFGVSYQNPFWKEMNYSGTIFSNVGPITELYDHSSYENDKYALKGFLQSGLYLLPKEKRKEKVLLQLEKLFGKVAKNYLAYEELLWTNEIYTSYPKEQYILPHQNNGHQIYQNGFFDDHFYIAGTETSPLYGGYMEGAVLSANFIYQKLKYIL</sequence>
<dbReference type="PANTHER" id="PTHR43563">
    <property type="entry name" value="AMINE OXIDASE"/>
    <property type="match status" value="1"/>
</dbReference>
<dbReference type="OrthoDB" id="56323at2"/>
<gene>
    <name evidence="3" type="ORF">FHK87_25605</name>
</gene>
<evidence type="ECO:0000259" key="2">
    <source>
        <dbReference type="Pfam" id="PF01593"/>
    </source>
</evidence>
<dbReference type="EMBL" id="VFWZ01000011">
    <property type="protein sequence ID" value="TPN81365.1"/>
    <property type="molecule type" value="Genomic_DNA"/>
</dbReference>
<organism evidence="3 4">
    <name type="scientific">Aquimarina algicola</name>
    <dbReference type="NCBI Taxonomy" id="2589995"/>
    <lineage>
        <taxon>Bacteria</taxon>
        <taxon>Pseudomonadati</taxon>
        <taxon>Bacteroidota</taxon>
        <taxon>Flavobacteriia</taxon>
        <taxon>Flavobacteriales</taxon>
        <taxon>Flavobacteriaceae</taxon>
        <taxon>Aquimarina</taxon>
    </lineage>
</organism>
<dbReference type="RefSeq" id="WP_140597733.1">
    <property type="nucleotide sequence ID" value="NZ_VFWZ01000011.1"/>
</dbReference>
<evidence type="ECO:0000313" key="4">
    <source>
        <dbReference type="Proteomes" id="UP000315540"/>
    </source>
</evidence>
<protein>
    <recommendedName>
        <fullName evidence="2">Amine oxidase domain-containing protein</fullName>
    </recommendedName>
</protein>
<dbReference type="AlphaFoldDB" id="A0A504IYF4"/>
<feature type="domain" description="Amine oxidase" evidence="2">
    <location>
        <begin position="97"/>
        <end position="343"/>
    </location>
</feature>
<evidence type="ECO:0000313" key="3">
    <source>
        <dbReference type="EMBL" id="TPN81365.1"/>
    </source>
</evidence>
<dbReference type="SUPFAM" id="SSF51905">
    <property type="entry name" value="FAD/NAD(P)-binding domain"/>
    <property type="match status" value="1"/>
</dbReference>
<dbReference type="Proteomes" id="UP000315540">
    <property type="component" value="Unassembled WGS sequence"/>
</dbReference>
<dbReference type="GO" id="GO:0016491">
    <property type="term" value="F:oxidoreductase activity"/>
    <property type="evidence" value="ECO:0007669"/>
    <property type="project" value="InterPro"/>
</dbReference>
<comment type="caution">
    <text evidence="3">The sequence shown here is derived from an EMBL/GenBank/DDBJ whole genome shotgun (WGS) entry which is preliminary data.</text>
</comment>
<keyword evidence="4" id="KW-1185">Reference proteome</keyword>
<name>A0A504IYF4_9FLAO</name>
<comment type="similarity">
    <text evidence="1">Belongs to the flavin monoamine oxidase family.</text>
</comment>
<dbReference type="InterPro" id="IPR050703">
    <property type="entry name" value="Flavin_MAO"/>
</dbReference>
<dbReference type="InterPro" id="IPR002937">
    <property type="entry name" value="Amino_oxidase"/>
</dbReference>
<feature type="domain" description="Amine oxidase" evidence="2">
    <location>
        <begin position="12"/>
        <end position="82"/>
    </location>
</feature>
<dbReference type="InterPro" id="IPR036188">
    <property type="entry name" value="FAD/NAD-bd_sf"/>
</dbReference>
<accession>A0A504IYF4</accession>
<dbReference type="Gene3D" id="3.50.50.60">
    <property type="entry name" value="FAD/NAD(P)-binding domain"/>
    <property type="match status" value="2"/>
</dbReference>
<reference evidence="3 4" key="1">
    <citation type="submission" date="2019-06" db="EMBL/GenBank/DDBJ databases">
        <authorList>
            <person name="Meng X."/>
        </authorList>
    </citation>
    <scope>NUCLEOTIDE SEQUENCE [LARGE SCALE GENOMIC DNA]</scope>
    <source>
        <strain evidence="3 4">M625</strain>
    </source>
</reference>
<dbReference type="SUPFAM" id="SSF54373">
    <property type="entry name" value="FAD-linked reductases, C-terminal domain"/>
    <property type="match status" value="1"/>
</dbReference>
<evidence type="ECO:0000256" key="1">
    <source>
        <dbReference type="ARBA" id="ARBA00005995"/>
    </source>
</evidence>